<evidence type="ECO:0008006" key="3">
    <source>
        <dbReference type="Google" id="ProtNLM"/>
    </source>
</evidence>
<keyword evidence="2" id="KW-1185">Reference proteome</keyword>
<comment type="caution">
    <text evidence="1">The sequence shown here is derived from an EMBL/GenBank/DDBJ whole genome shotgun (WGS) entry which is preliminary data.</text>
</comment>
<dbReference type="InterPro" id="IPR012347">
    <property type="entry name" value="Ferritin-like"/>
</dbReference>
<dbReference type="InterPro" id="IPR009078">
    <property type="entry name" value="Ferritin-like_SF"/>
</dbReference>
<evidence type="ECO:0000313" key="1">
    <source>
        <dbReference type="EMBL" id="MBB6731118.1"/>
    </source>
</evidence>
<dbReference type="SUPFAM" id="SSF47240">
    <property type="entry name" value="Ferritin-like"/>
    <property type="match status" value="1"/>
</dbReference>
<proteinExistence type="predicted"/>
<reference evidence="1 2" key="1">
    <citation type="submission" date="2020-08" db="EMBL/GenBank/DDBJ databases">
        <title>Cohnella phylogeny.</title>
        <authorList>
            <person name="Dunlap C."/>
        </authorList>
    </citation>
    <scope>NUCLEOTIDE SEQUENCE [LARGE SCALE GENOMIC DNA]</scope>
    <source>
        <strain evidence="1 2">CBP 2801</strain>
    </source>
</reference>
<gene>
    <name evidence="1" type="ORF">H7C18_09390</name>
</gene>
<dbReference type="Gene3D" id="1.20.1260.10">
    <property type="match status" value="1"/>
</dbReference>
<accession>A0A7X0SNR7</accession>
<sequence>MNLLPLTAKELEYIADSMSNEDLMIKQCTAGAAICTNPQIQQVLNHQAQVHTQHYQSLLQCLQMHQSLAPTQPQS</sequence>
<dbReference type="AlphaFoldDB" id="A0A7X0SNR7"/>
<protein>
    <recommendedName>
        <fullName evidence="3">Spore coat protein</fullName>
    </recommendedName>
</protein>
<dbReference type="EMBL" id="JACJVO010000009">
    <property type="protein sequence ID" value="MBB6731118.1"/>
    <property type="molecule type" value="Genomic_DNA"/>
</dbReference>
<dbReference type="Proteomes" id="UP000564644">
    <property type="component" value="Unassembled WGS sequence"/>
</dbReference>
<organism evidence="1 2">
    <name type="scientific">Cohnella zeiphila</name>
    <dbReference type="NCBI Taxonomy" id="2761120"/>
    <lineage>
        <taxon>Bacteria</taxon>
        <taxon>Bacillati</taxon>
        <taxon>Bacillota</taxon>
        <taxon>Bacilli</taxon>
        <taxon>Bacillales</taxon>
        <taxon>Paenibacillaceae</taxon>
        <taxon>Cohnella</taxon>
    </lineage>
</organism>
<dbReference type="RefSeq" id="WP_185128758.1">
    <property type="nucleotide sequence ID" value="NZ_JACJVO010000009.1"/>
</dbReference>
<name>A0A7X0SNR7_9BACL</name>
<evidence type="ECO:0000313" key="2">
    <source>
        <dbReference type="Proteomes" id="UP000564644"/>
    </source>
</evidence>